<dbReference type="Gramene" id="OIT29069">
    <property type="protein sequence ID" value="OIT29069"/>
    <property type="gene ID" value="A4A49_22527"/>
</dbReference>
<feature type="compositionally biased region" description="Basic and acidic residues" evidence="1">
    <location>
        <begin position="127"/>
        <end position="144"/>
    </location>
</feature>
<protein>
    <submittedName>
        <fullName evidence="2">Uncharacterized protein</fullName>
    </submittedName>
</protein>
<keyword evidence="3" id="KW-1185">Reference proteome</keyword>
<evidence type="ECO:0000313" key="3">
    <source>
        <dbReference type="Proteomes" id="UP000187609"/>
    </source>
</evidence>
<evidence type="ECO:0000313" key="2">
    <source>
        <dbReference type="EMBL" id="OIT29069.1"/>
    </source>
</evidence>
<feature type="region of interest" description="Disordered" evidence="1">
    <location>
        <begin position="127"/>
        <end position="154"/>
    </location>
</feature>
<name>A0A314KK33_NICAT</name>
<reference evidence="2" key="1">
    <citation type="submission" date="2016-11" db="EMBL/GenBank/DDBJ databases">
        <title>The genome of Nicotiana attenuata.</title>
        <authorList>
            <person name="Xu S."/>
            <person name="Brockmoeller T."/>
            <person name="Gaquerel E."/>
            <person name="Navarro A."/>
            <person name="Kuhl H."/>
            <person name="Gase K."/>
            <person name="Ling Z."/>
            <person name="Zhou W."/>
            <person name="Kreitzer C."/>
            <person name="Stanke M."/>
            <person name="Tang H."/>
            <person name="Lyons E."/>
            <person name="Pandey P."/>
            <person name="Pandey S.P."/>
            <person name="Timmermann B."/>
            <person name="Baldwin I.T."/>
        </authorList>
    </citation>
    <scope>NUCLEOTIDE SEQUENCE [LARGE SCALE GENOMIC DNA]</scope>
    <source>
        <strain evidence="2">UT</strain>
    </source>
</reference>
<organism evidence="2 3">
    <name type="scientific">Nicotiana attenuata</name>
    <name type="common">Coyote tobacco</name>
    <dbReference type="NCBI Taxonomy" id="49451"/>
    <lineage>
        <taxon>Eukaryota</taxon>
        <taxon>Viridiplantae</taxon>
        <taxon>Streptophyta</taxon>
        <taxon>Embryophyta</taxon>
        <taxon>Tracheophyta</taxon>
        <taxon>Spermatophyta</taxon>
        <taxon>Magnoliopsida</taxon>
        <taxon>eudicotyledons</taxon>
        <taxon>Gunneridae</taxon>
        <taxon>Pentapetalae</taxon>
        <taxon>asterids</taxon>
        <taxon>lamiids</taxon>
        <taxon>Solanales</taxon>
        <taxon>Solanaceae</taxon>
        <taxon>Nicotianoideae</taxon>
        <taxon>Nicotianeae</taxon>
        <taxon>Nicotiana</taxon>
    </lineage>
</organism>
<accession>A0A314KK33</accession>
<sequence length="231" mass="25240">MARVKQGLTWARQKLDQDMCRRQWRRACAAKSWAADCGQRIGAEQCQNEPRLGAMSALGSGARFVVVARRPVEDFVVLFENIAGGTNVELRQRVEQLEALIGQTLEIGVDSSVLARMARLEADYAARHETTSDGRKDKAKEWKKSGKGQAAEDEGFAKNVRQKIHNGKERSGKFKGCFTCGGPYLKKDCPVQARVNAMLAAEKQEQVAEANAIVADVNGATGALYVNNPSG</sequence>
<proteinExistence type="predicted"/>
<comment type="caution">
    <text evidence="2">The sequence shown here is derived from an EMBL/GenBank/DDBJ whole genome shotgun (WGS) entry which is preliminary data.</text>
</comment>
<gene>
    <name evidence="2" type="ORF">A4A49_22527</name>
</gene>
<dbReference type="AlphaFoldDB" id="A0A314KK33"/>
<dbReference type="Proteomes" id="UP000187609">
    <property type="component" value="Unassembled WGS sequence"/>
</dbReference>
<evidence type="ECO:0000256" key="1">
    <source>
        <dbReference type="SAM" id="MobiDB-lite"/>
    </source>
</evidence>
<dbReference type="EMBL" id="MJEQ01001871">
    <property type="protein sequence ID" value="OIT29069.1"/>
    <property type="molecule type" value="Genomic_DNA"/>
</dbReference>